<evidence type="ECO:0008006" key="3">
    <source>
        <dbReference type="Google" id="ProtNLM"/>
    </source>
</evidence>
<accession>A0ABY7VX71</accession>
<dbReference type="InterPro" id="IPR029016">
    <property type="entry name" value="GAF-like_dom_sf"/>
</dbReference>
<gene>
    <name evidence="1" type="ORF">PQO03_18750</name>
</gene>
<dbReference type="EMBL" id="CP117812">
    <property type="protein sequence ID" value="WDE97868.1"/>
    <property type="molecule type" value="Genomic_DNA"/>
</dbReference>
<organism evidence="1 2">
    <name type="scientific">Lentisphaera profundi</name>
    <dbReference type="NCBI Taxonomy" id="1658616"/>
    <lineage>
        <taxon>Bacteria</taxon>
        <taxon>Pseudomonadati</taxon>
        <taxon>Lentisphaerota</taxon>
        <taxon>Lentisphaeria</taxon>
        <taxon>Lentisphaerales</taxon>
        <taxon>Lentisphaeraceae</taxon>
        <taxon>Lentisphaera</taxon>
    </lineage>
</organism>
<keyword evidence="2" id="KW-1185">Reference proteome</keyword>
<dbReference type="Gene3D" id="3.30.450.40">
    <property type="match status" value="1"/>
</dbReference>
<protein>
    <recommendedName>
        <fullName evidence="3">GAF domain-containing protein</fullName>
    </recommendedName>
</protein>
<sequence length="236" mass="26854">MDCYSAEDIFSLSADTILLMTGLERAYGFLIENNNEEMNLREIIAKNSNFLPIKEKNFTISQSIVNKVLDNQNSVYISNADSNNNKSQSMFDFDIKTVICIPLSHTNEKLEKKLIGILYIDKQYSSHPLPSKLETSLKTIASMTANSILSIKNPSLAKMTPEFRQKYQFINSEIHNIKSTLSTSSKLINKFDYGNPSALKTILRECRKDLMRLTRTISPPIQHTTSKSIEEQTSHF</sequence>
<proteinExistence type="predicted"/>
<evidence type="ECO:0000313" key="1">
    <source>
        <dbReference type="EMBL" id="WDE97868.1"/>
    </source>
</evidence>
<dbReference type="RefSeq" id="WP_274152519.1">
    <property type="nucleotide sequence ID" value="NZ_CP117812.1"/>
</dbReference>
<reference evidence="1 2" key="1">
    <citation type="submission" date="2023-02" db="EMBL/GenBank/DDBJ databases">
        <title>Genome sequence of Lentisphaera profundi SAORIC-696.</title>
        <authorList>
            <person name="Kim e."/>
            <person name="Cho J.-C."/>
            <person name="Choi A."/>
            <person name="Kang I."/>
        </authorList>
    </citation>
    <scope>NUCLEOTIDE SEQUENCE [LARGE SCALE GENOMIC DNA]</scope>
    <source>
        <strain evidence="1 2">SAORIC-696</strain>
    </source>
</reference>
<evidence type="ECO:0000313" key="2">
    <source>
        <dbReference type="Proteomes" id="UP001214250"/>
    </source>
</evidence>
<dbReference type="Proteomes" id="UP001214250">
    <property type="component" value="Chromosome 2"/>
</dbReference>
<name>A0ABY7VX71_9BACT</name>
<dbReference type="SUPFAM" id="SSF55781">
    <property type="entry name" value="GAF domain-like"/>
    <property type="match status" value="1"/>
</dbReference>